<dbReference type="SUPFAM" id="SSF55681">
    <property type="entry name" value="Class II aaRS and biotin synthetases"/>
    <property type="match status" value="1"/>
</dbReference>
<evidence type="ECO:0000313" key="4">
    <source>
        <dbReference type="Proteomes" id="UP001196413"/>
    </source>
</evidence>
<dbReference type="Proteomes" id="UP001196413">
    <property type="component" value="Unassembled WGS sequence"/>
</dbReference>
<evidence type="ECO:0000313" key="3">
    <source>
        <dbReference type="EMBL" id="KAJ1368902.1"/>
    </source>
</evidence>
<dbReference type="InterPro" id="IPR004143">
    <property type="entry name" value="BPL_LPL_catalytic"/>
</dbReference>
<dbReference type="AlphaFoldDB" id="A0AAD5WG68"/>
<evidence type="ECO:0000259" key="2">
    <source>
        <dbReference type="Pfam" id="PF03099"/>
    </source>
</evidence>
<protein>
    <submittedName>
        <fullName evidence="3">Biotin/lipoate A/B protein ligase</fullName>
    </submittedName>
</protein>
<feature type="transmembrane region" description="Helical" evidence="1">
    <location>
        <begin position="171"/>
        <end position="194"/>
    </location>
</feature>
<dbReference type="InterPro" id="IPR045864">
    <property type="entry name" value="aa-tRNA-synth_II/BPL/LPL"/>
</dbReference>
<feature type="transmembrane region" description="Helical" evidence="1">
    <location>
        <begin position="137"/>
        <end position="159"/>
    </location>
</feature>
<proteinExistence type="predicted"/>
<dbReference type="Gene3D" id="3.30.930.10">
    <property type="entry name" value="Bira Bifunctional Protein, Domain 2"/>
    <property type="match status" value="2"/>
</dbReference>
<keyword evidence="1" id="KW-0812">Transmembrane</keyword>
<dbReference type="PANTHER" id="PTHR12835:SF5">
    <property type="entry name" value="BIOTIN--PROTEIN LIGASE"/>
    <property type="match status" value="1"/>
</dbReference>
<dbReference type="GO" id="GO:0005737">
    <property type="term" value="C:cytoplasm"/>
    <property type="evidence" value="ECO:0007669"/>
    <property type="project" value="TreeGrafter"/>
</dbReference>
<organism evidence="3 4">
    <name type="scientific">Parelaphostrongylus tenuis</name>
    <name type="common">Meningeal worm</name>
    <dbReference type="NCBI Taxonomy" id="148309"/>
    <lineage>
        <taxon>Eukaryota</taxon>
        <taxon>Metazoa</taxon>
        <taxon>Ecdysozoa</taxon>
        <taxon>Nematoda</taxon>
        <taxon>Chromadorea</taxon>
        <taxon>Rhabditida</taxon>
        <taxon>Rhabditina</taxon>
        <taxon>Rhabditomorpha</taxon>
        <taxon>Strongyloidea</taxon>
        <taxon>Metastrongylidae</taxon>
        <taxon>Parelaphostrongylus</taxon>
    </lineage>
</organism>
<dbReference type="PANTHER" id="PTHR12835">
    <property type="entry name" value="BIOTIN PROTEIN LIGASE"/>
    <property type="match status" value="1"/>
</dbReference>
<gene>
    <name evidence="3" type="primary">BPL-1_5</name>
    <name evidence="3" type="ORF">KIN20_030259</name>
</gene>
<comment type="caution">
    <text evidence="3">The sequence shown here is derived from an EMBL/GenBank/DDBJ whole genome shotgun (WGS) entry which is preliminary data.</text>
</comment>
<sequence length="345" mass="38248">MVKKSVQTPKLFLRKTERVVEQGMPEVSEKLLPVEVLSRNVKILISVFNFSSYFARLQTRQLGHVIVYVPVATTTMDINESLCDAIPTCHGAVVVAGRQVSGKGRGGNEFVSPLGAAMFTFSTCIPQSSSLARTPSFIQHIFAVAVVDAYIGLAALISLQSALSQRKENYVFPPACILYSALVFALFFIGVIAWKAGILGDFSLRIKWPNDFYFNRSHKVGGLLATAKSRDDGLLISIGAGINVTNSRPTVCLNDMVPDGMSYLFSNWLNMCEIKGQTEVLKTYYKLWLHSREEITIEHLSEKVVIRGLDQCGFLQVRSKTNPSQSICSSKQRRAEKIKQENKAL</sequence>
<keyword evidence="1" id="KW-0472">Membrane</keyword>
<keyword evidence="4" id="KW-1185">Reference proteome</keyword>
<dbReference type="EMBL" id="JAHQIW010006346">
    <property type="protein sequence ID" value="KAJ1368902.1"/>
    <property type="molecule type" value="Genomic_DNA"/>
</dbReference>
<dbReference type="Pfam" id="PF03099">
    <property type="entry name" value="BPL_LplA_LipB"/>
    <property type="match status" value="1"/>
</dbReference>
<reference evidence="3" key="1">
    <citation type="submission" date="2021-06" db="EMBL/GenBank/DDBJ databases">
        <title>Parelaphostrongylus tenuis whole genome reference sequence.</title>
        <authorList>
            <person name="Garwood T.J."/>
            <person name="Larsen P.A."/>
            <person name="Fountain-Jones N.M."/>
            <person name="Garbe J.R."/>
            <person name="Macchietto M.G."/>
            <person name="Kania S.A."/>
            <person name="Gerhold R.W."/>
            <person name="Richards J.E."/>
            <person name="Wolf T.M."/>
        </authorList>
    </citation>
    <scope>NUCLEOTIDE SEQUENCE</scope>
    <source>
        <strain evidence="3">MNPRO001-30</strain>
        <tissue evidence="3">Meninges</tissue>
    </source>
</reference>
<name>A0AAD5WG68_PARTN</name>
<accession>A0AAD5WG68</accession>
<evidence type="ECO:0000256" key="1">
    <source>
        <dbReference type="SAM" id="Phobius"/>
    </source>
</evidence>
<keyword evidence="3" id="KW-0436">Ligase</keyword>
<keyword evidence="1" id="KW-1133">Transmembrane helix</keyword>
<feature type="domain" description="BPL/LPL catalytic" evidence="2">
    <location>
        <begin position="72"/>
        <end position="243"/>
    </location>
</feature>
<dbReference type="GO" id="GO:0004077">
    <property type="term" value="F:biotin--[biotin carboxyl-carrier protein] ligase activity"/>
    <property type="evidence" value="ECO:0007669"/>
    <property type="project" value="TreeGrafter"/>
</dbReference>